<organism evidence="2">
    <name type="scientific">Rhodopseudomonas palustris (strain BisA53)</name>
    <dbReference type="NCBI Taxonomy" id="316055"/>
    <lineage>
        <taxon>Bacteria</taxon>
        <taxon>Pseudomonadati</taxon>
        <taxon>Pseudomonadota</taxon>
        <taxon>Alphaproteobacteria</taxon>
        <taxon>Hyphomicrobiales</taxon>
        <taxon>Nitrobacteraceae</taxon>
        <taxon>Rhodopseudomonas</taxon>
    </lineage>
</organism>
<dbReference type="SUPFAM" id="SSF52091">
    <property type="entry name" value="SpoIIaa-like"/>
    <property type="match status" value="1"/>
</dbReference>
<protein>
    <recommendedName>
        <fullName evidence="1">MlaB-like STAS domain-containing protein</fullName>
    </recommendedName>
</protein>
<dbReference type="Gene3D" id="3.30.750.24">
    <property type="entry name" value="STAS domain"/>
    <property type="match status" value="1"/>
</dbReference>
<dbReference type="AlphaFoldDB" id="Q07SE1"/>
<dbReference type="STRING" id="316055.RPE_1191"/>
<dbReference type="KEGG" id="rpe:RPE_1191"/>
<dbReference type="InterPro" id="IPR058548">
    <property type="entry name" value="MlaB-like_STAS"/>
</dbReference>
<dbReference type="EMBL" id="CP000463">
    <property type="protein sequence ID" value="ABJ05143.1"/>
    <property type="molecule type" value="Genomic_DNA"/>
</dbReference>
<evidence type="ECO:0000313" key="2">
    <source>
        <dbReference type="EMBL" id="ABJ05143.1"/>
    </source>
</evidence>
<dbReference type="eggNOG" id="ENOG5030IN3">
    <property type="taxonomic scope" value="Bacteria"/>
</dbReference>
<reference evidence="2" key="1">
    <citation type="submission" date="2006-09" db="EMBL/GenBank/DDBJ databases">
        <title>Complete sequence of Rhodopseudomonas palustris BisA53.</title>
        <authorList>
            <consortium name="US DOE Joint Genome Institute"/>
            <person name="Copeland A."/>
            <person name="Lucas S."/>
            <person name="Lapidus A."/>
            <person name="Barry K."/>
            <person name="Detter J.C."/>
            <person name="Glavina del Rio T."/>
            <person name="Hammon N."/>
            <person name="Israni S."/>
            <person name="Dalin E."/>
            <person name="Tice H."/>
            <person name="Pitluck S."/>
            <person name="Chain P."/>
            <person name="Malfatti S."/>
            <person name="Shin M."/>
            <person name="Vergez L."/>
            <person name="Schmutz J."/>
            <person name="Larimer F."/>
            <person name="Land M."/>
            <person name="Hauser L."/>
            <person name="Pelletier D.A."/>
            <person name="Kyrpides N."/>
            <person name="Kim E."/>
            <person name="Harwood C.S."/>
            <person name="Oda Y."/>
            <person name="Richardson P."/>
        </authorList>
    </citation>
    <scope>NUCLEOTIDE SEQUENCE [LARGE SCALE GENOMIC DNA]</scope>
    <source>
        <strain evidence="2">BisA53</strain>
    </source>
</reference>
<evidence type="ECO:0000259" key="1">
    <source>
        <dbReference type="Pfam" id="PF13466"/>
    </source>
</evidence>
<dbReference type="InterPro" id="IPR036513">
    <property type="entry name" value="STAS_dom_sf"/>
</dbReference>
<name>Q07SE1_RHOP5</name>
<feature type="domain" description="MlaB-like STAS" evidence="1">
    <location>
        <begin position="15"/>
        <end position="89"/>
    </location>
</feature>
<dbReference type="Pfam" id="PF13466">
    <property type="entry name" value="STAS_2"/>
    <property type="match status" value="1"/>
</dbReference>
<sequence>MVTTSSALNQTPDRLPQLLDIVQAKDLCDSLIFLIAQGPVRLDASDVERMSTPSAQVMLAAGRAADAAGIDFKIVDASEVFRNGLQDLGLRAEFTKWMV</sequence>
<proteinExistence type="predicted"/>
<dbReference type="HOGENOM" id="CLU_2218005_0_0_5"/>
<accession>Q07SE1</accession>
<dbReference type="OrthoDB" id="7280289at2"/>
<gene>
    <name evidence="2" type="ordered locus">RPE_1191</name>
</gene>